<evidence type="ECO:0000313" key="1">
    <source>
        <dbReference type="EMBL" id="SMX54457.1"/>
    </source>
</evidence>
<keyword evidence="2" id="KW-1185">Reference proteome</keyword>
<proteinExistence type="predicted"/>
<evidence type="ECO:0000313" key="2">
    <source>
        <dbReference type="Proteomes" id="UP000195514"/>
    </source>
</evidence>
<protein>
    <submittedName>
        <fullName evidence="1">Uncharacterized protein</fullName>
    </submittedName>
</protein>
<dbReference type="AlphaFoldDB" id="A0A1Y6K6H9"/>
<name>A0A1Y6K6H9_9CHLR</name>
<reference evidence="2" key="1">
    <citation type="submission" date="2017-05" db="EMBL/GenBank/DDBJ databases">
        <authorList>
            <person name="Kirkegaard R."/>
            <person name="Mcilroy J S."/>
        </authorList>
    </citation>
    <scope>NUCLEOTIDE SEQUENCE [LARGE SCALE GENOMIC DNA]</scope>
</reference>
<accession>A0A1Y6K6H9</accession>
<organism evidence="1 2">
    <name type="scientific">Candidatus Brevifilum fermentans</name>
    <dbReference type="NCBI Taxonomy" id="1986204"/>
    <lineage>
        <taxon>Bacteria</taxon>
        <taxon>Bacillati</taxon>
        <taxon>Chloroflexota</taxon>
        <taxon>Anaerolineae</taxon>
        <taxon>Anaerolineales</taxon>
        <taxon>Anaerolineaceae</taxon>
        <taxon>Candidatus Brevifilum</taxon>
    </lineage>
</organism>
<dbReference type="Proteomes" id="UP000195514">
    <property type="component" value="Chromosome I"/>
</dbReference>
<gene>
    <name evidence="1" type="ORF">CFX1CAM_1392</name>
</gene>
<sequence length="50" mass="5860">MKKRSYSTCITISLLAMILLEDYARPRPMNPNERATLLTRIFRIALDAYQ</sequence>
<dbReference type="KEGG" id="abat:CFX1CAM_1392"/>
<dbReference type="EMBL" id="LT859958">
    <property type="protein sequence ID" value="SMX54457.1"/>
    <property type="molecule type" value="Genomic_DNA"/>
</dbReference>